<keyword evidence="3" id="KW-0732">Signal</keyword>
<keyword evidence="2" id="KW-0186">Copper</keyword>
<evidence type="ECO:0000256" key="2">
    <source>
        <dbReference type="ARBA" id="ARBA00023008"/>
    </source>
</evidence>
<comment type="caution">
    <text evidence="5">The sequence shown here is derived from an EMBL/GenBank/DDBJ whole genome shotgun (WGS) entry which is preliminary data.</text>
</comment>
<evidence type="ECO:0000259" key="4">
    <source>
        <dbReference type="Pfam" id="PF00127"/>
    </source>
</evidence>
<dbReference type="InterPro" id="IPR033138">
    <property type="entry name" value="Cu_oxidase_CS"/>
</dbReference>
<dbReference type="Gene3D" id="2.60.40.420">
    <property type="entry name" value="Cupredoxins - blue copper proteins"/>
    <property type="match status" value="1"/>
</dbReference>
<keyword evidence="1" id="KW-0479">Metal-binding</keyword>
<dbReference type="Pfam" id="PF00127">
    <property type="entry name" value="Copper-bind"/>
    <property type="match status" value="1"/>
</dbReference>
<gene>
    <name evidence="5" type="ORF">GPA21_08785</name>
</gene>
<organism evidence="5 6">
    <name type="scientific">Azoarcus taiwanensis</name>
    <dbReference type="NCBI Taxonomy" id="666964"/>
    <lineage>
        <taxon>Bacteria</taxon>
        <taxon>Pseudomonadati</taxon>
        <taxon>Pseudomonadota</taxon>
        <taxon>Betaproteobacteria</taxon>
        <taxon>Rhodocyclales</taxon>
        <taxon>Zoogloeaceae</taxon>
        <taxon>Azoarcus</taxon>
    </lineage>
</organism>
<evidence type="ECO:0000256" key="3">
    <source>
        <dbReference type="SAM" id="SignalP"/>
    </source>
</evidence>
<feature type="chain" id="PRO_5038135324" evidence="3">
    <location>
        <begin position="25"/>
        <end position="179"/>
    </location>
</feature>
<dbReference type="SUPFAM" id="SSF49503">
    <property type="entry name" value="Cupredoxins"/>
    <property type="match status" value="1"/>
</dbReference>
<dbReference type="RefSeq" id="WP_168987825.1">
    <property type="nucleotide sequence ID" value="NZ_CAWPHM010000266.1"/>
</dbReference>
<reference evidence="5" key="1">
    <citation type="submission" date="2019-12" db="EMBL/GenBank/DDBJ databases">
        <title>Comparative genomics gives insights into the taxonomy of the Azoarcus-Aromatoleum group and reveals separate origins of nif in the plant-associated Azoarcus and non-plant-associated Aromatoleum sub-groups.</title>
        <authorList>
            <person name="Lafos M."/>
            <person name="Maluk M."/>
            <person name="Batista M."/>
            <person name="Junghare M."/>
            <person name="Carmona M."/>
            <person name="Faoro H."/>
            <person name="Cruz L.M."/>
            <person name="Battistoni F."/>
            <person name="De Souza E."/>
            <person name="Pedrosa F."/>
            <person name="Chen W.-M."/>
            <person name="Poole P.S."/>
            <person name="Dixon R.A."/>
            <person name="James E.K."/>
        </authorList>
    </citation>
    <scope>NUCLEOTIDE SEQUENCE</scope>
    <source>
        <strain evidence="5">NSC3</strain>
    </source>
</reference>
<evidence type="ECO:0000313" key="5">
    <source>
        <dbReference type="EMBL" id="NMG03069.1"/>
    </source>
</evidence>
<dbReference type="GO" id="GO:0009055">
    <property type="term" value="F:electron transfer activity"/>
    <property type="evidence" value="ECO:0007669"/>
    <property type="project" value="InterPro"/>
</dbReference>
<dbReference type="PANTHER" id="PTHR38439:SF3">
    <property type="entry name" value="COPPER-RESISTANT CUPROPROTEIN COPI"/>
    <property type="match status" value="1"/>
</dbReference>
<dbReference type="InterPro" id="IPR050845">
    <property type="entry name" value="Cu-binding_ET"/>
</dbReference>
<dbReference type="CDD" id="cd04211">
    <property type="entry name" value="Cupredoxin_like_2"/>
    <property type="match status" value="1"/>
</dbReference>
<dbReference type="InterPro" id="IPR000923">
    <property type="entry name" value="BlueCu_1"/>
</dbReference>
<evidence type="ECO:0000313" key="6">
    <source>
        <dbReference type="Proteomes" id="UP000599523"/>
    </source>
</evidence>
<dbReference type="GO" id="GO:0005507">
    <property type="term" value="F:copper ion binding"/>
    <property type="evidence" value="ECO:0007669"/>
    <property type="project" value="InterPro"/>
</dbReference>
<name>A0A972J870_9RHOO</name>
<feature type="domain" description="Blue (type 1) copper" evidence="4">
    <location>
        <begin position="60"/>
        <end position="163"/>
    </location>
</feature>
<dbReference type="PROSITE" id="PS00079">
    <property type="entry name" value="MULTICOPPER_OXIDASE1"/>
    <property type="match status" value="1"/>
</dbReference>
<keyword evidence="6" id="KW-1185">Reference proteome</keyword>
<feature type="signal peptide" evidence="3">
    <location>
        <begin position="1"/>
        <end position="24"/>
    </location>
</feature>
<dbReference type="EMBL" id="WTVM01000041">
    <property type="protein sequence ID" value="NMG03069.1"/>
    <property type="molecule type" value="Genomic_DNA"/>
</dbReference>
<dbReference type="Proteomes" id="UP000599523">
    <property type="component" value="Unassembled WGS sequence"/>
</dbReference>
<accession>A0A972J870</accession>
<protein>
    <submittedName>
        <fullName evidence="5">Plastocyanin</fullName>
    </submittedName>
</protein>
<dbReference type="InterPro" id="IPR008972">
    <property type="entry name" value="Cupredoxin"/>
</dbReference>
<sequence>MKNRILAPTLAILILGTTSLGLHAHGTKEHTPRQHVVKEQTGWGIAGEPEQANRTLEVVMTDDMRFTPSAVQVSEGETVRIVVRNAGQIMHELVIGDREALQEHAELMLRFPDMEHDEPYMAHVPPGETAEIVWTFNRAGEFEFACLLPGHYQAGMLASVRVESQQVAGTAPNAPRSMQ</sequence>
<dbReference type="PANTHER" id="PTHR38439">
    <property type="entry name" value="AURACYANIN-B"/>
    <property type="match status" value="1"/>
</dbReference>
<evidence type="ECO:0000256" key="1">
    <source>
        <dbReference type="ARBA" id="ARBA00022723"/>
    </source>
</evidence>
<proteinExistence type="predicted"/>
<dbReference type="AlphaFoldDB" id="A0A972J870"/>